<accession>A0A3N0YSZ7</accession>
<keyword evidence="4" id="KW-1185">Reference proteome</keyword>
<proteinExistence type="predicted"/>
<comment type="caution">
    <text evidence="3">The sequence shown here is derived from an EMBL/GenBank/DDBJ whole genome shotgun (WGS) entry which is preliminary data.</text>
</comment>
<feature type="compositionally biased region" description="Basic residues" evidence="1">
    <location>
        <begin position="174"/>
        <end position="194"/>
    </location>
</feature>
<organism evidence="3 4">
    <name type="scientific">Anabarilius grahami</name>
    <name type="common">Kanglang fish</name>
    <name type="synonym">Barilius grahami</name>
    <dbReference type="NCBI Taxonomy" id="495550"/>
    <lineage>
        <taxon>Eukaryota</taxon>
        <taxon>Metazoa</taxon>
        <taxon>Chordata</taxon>
        <taxon>Craniata</taxon>
        <taxon>Vertebrata</taxon>
        <taxon>Euteleostomi</taxon>
        <taxon>Actinopterygii</taxon>
        <taxon>Neopterygii</taxon>
        <taxon>Teleostei</taxon>
        <taxon>Ostariophysi</taxon>
        <taxon>Cypriniformes</taxon>
        <taxon>Xenocyprididae</taxon>
        <taxon>Xenocypridinae</taxon>
        <taxon>Xenocypridinae incertae sedis</taxon>
        <taxon>Anabarilius</taxon>
    </lineage>
</organism>
<evidence type="ECO:0000313" key="4">
    <source>
        <dbReference type="Proteomes" id="UP000281406"/>
    </source>
</evidence>
<evidence type="ECO:0000256" key="1">
    <source>
        <dbReference type="SAM" id="MobiDB-lite"/>
    </source>
</evidence>
<name>A0A3N0YSZ7_ANAGA</name>
<dbReference type="AlphaFoldDB" id="A0A3N0YSZ7"/>
<feature type="signal peptide" evidence="2">
    <location>
        <begin position="1"/>
        <end position="21"/>
    </location>
</feature>
<dbReference type="Proteomes" id="UP000281406">
    <property type="component" value="Unassembled WGS sequence"/>
</dbReference>
<reference evidence="3 4" key="1">
    <citation type="submission" date="2018-10" db="EMBL/GenBank/DDBJ databases">
        <title>Genome assembly for a Yunnan-Guizhou Plateau 3E fish, Anabarilius grahami (Regan), and its evolutionary and genetic applications.</title>
        <authorList>
            <person name="Jiang W."/>
        </authorList>
    </citation>
    <scope>NUCLEOTIDE SEQUENCE [LARGE SCALE GENOMIC DNA]</scope>
    <source>
        <strain evidence="3">AG-KIZ</strain>
        <tissue evidence="3">Muscle</tissue>
    </source>
</reference>
<protein>
    <submittedName>
        <fullName evidence="3">Uncharacterized protein</fullName>
    </submittedName>
</protein>
<evidence type="ECO:0000256" key="2">
    <source>
        <dbReference type="SAM" id="SignalP"/>
    </source>
</evidence>
<dbReference type="EMBL" id="RJVU01027559">
    <property type="protein sequence ID" value="ROL49140.1"/>
    <property type="molecule type" value="Genomic_DNA"/>
</dbReference>
<evidence type="ECO:0000313" key="3">
    <source>
        <dbReference type="EMBL" id="ROL49140.1"/>
    </source>
</evidence>
<feature type="chain" id="PRO_5017976212" evidence="2">
    <location>
        <begin position="22"/>
        <end position="286"/>
    </location>
</feature>
<feature type="region of interest" description="Disordered" evidence="1">
    <location>
        <begin position="173"/>
        <end position="212"/>
    </location>
</feature>
<sequence length="286" mass="32259">MDSPALRLLLLLLLLLPENRKFLRYFAWMLRNGSLSLTASEREAPTKLVQEPEPDNTKALCERMWSRPGLWIRRHLWCCPAPWLCSCRLLCVAYLPRLGLSFGPLVPLSPPRPFSLSPSPRLTTPWSPPRPVCPETLLGSLVIPGRPPSASATEFRDSGCAYTLHPYGVIGLRPPRRPRSSHHHPGHPSPRHRLSPVSQQLSPRLPGLQYHPGPSASPLHRFLFSPWFHLRRSFPGFRPPPQLGLHPESSHHQHHHGDCGHLCQASVHHQLHTEASALFSPPKLFL</sequence>
<keyword evidence="2" id="KW-0732">Signal</keyword>
<gene>
    <name evidence="3" type="ORF">DPX16_16755</name>
</gene>